<proteinExistence type="predicted"/>
<evidence type="ECO:0000313" key="4">
    <source>
        <dbReference type="EMBL" id="OJJ27176.1"/>
    </source>
</evidence>
<evidence type="ECO:0000256" key="1">
    <source>
        <dbReference type="SAM" id="MobiDB-lite"/>
    </source>
</evidence>
<feature type="transmembrane region" description="Helical" evidence="2">
    <location>
        <begin position="756"/>
        <end position="773"/>
    </location>
</feature>
<feature type="domain" description="CAAX prenyl protease 2/Lysostaphin resistance protein A-like" evidence="3">
    <location>
        <begin position="720"/>
        <end position="820"/>
    </location>
</feature>
<dbReference type="Proteomes" id="UP000183940">
    <property type="component" value="Unassembled WGS sequence"/>
</dbReference>
<dbReference type="InterPro" id="IPR003675">
    <property type="entry name" value="Rce1/LyrA-like_dom"/>
</dbReference>
<protein>
    <recommendedName>
        <fullName evidence="3">CAAX prenyl protease 2/Lysostaphin resistance protein A-like domain-containing protein</fullName>
    </recommendedName>
</protein>
<dbReference type="GO" id="GO:0004175">
    <property type="term" value="F:endopeptidase activity"/>
    <property type="evidence" value="ECO:0007669"/>
    <property type="project" value="UniProtKB-ARBA"/>
</dbReference>
<organism evidence="4 5">
    <name type="scientific">Roseofilum reptotaenium AO1-A</name>
    <dbReference type="NCBI Taxonomy" id="1925591"/>
    <lineage>
        <taxon>Bacteria</taxon>
        <taxon>Bacillati</taxon>
        <taxon>Cyanobacteriota</taxon>
        <taxon>Cyanophyceae</taxon>
        <taxon>Desertifilales</taxon>
        <taxon>Desertifilaceae</taxon>
        <taxon>Roseofilum</taxon>
    </lineage>
</organism>
<sequence>MGQRKTTHIRRWMGRALLSIIAVALVALTASSQTTQRSSYSLSLEAPFNQVGLYPTVQPITAPYYRSTGEWLGRLILPSTEELETVIPDSSIADWAWIELYHTPPQAKAWQGKTVRLEWQDTPRIAEYVNIVTTDVNLSDRALENYNQGNVIPTRLQGRTQVGPLQSLAGARPQDDLIVRLNEVKFIPNSPNSAILQTALEPIQVTGRFYGLVKILEPLPSTCAENKPCRTQWYRVQHYNSETGEFNGPEGTVRIPQQPLDNNGRWLSTPEGIEKSPAGDRGWYIYGSRDEQGQLIVQGIRPRSLFELYPDHILLGSQTGLDYIQHYNWKDTEERKGTTQSLLLSPTATRPEQAVQYWNEGEYAIVMHLFGGIGGENGEPISAGTVTGHFAYGIAQIVRDPFTQELQFDILYQQVYAHNPNGIISGNHNWTNYMGNLQRGWLGTRPVSDVVIKLDALTQDYNFDGEIISPIREFWIQLQVMMARYRTGDGTGVAEVTPATSCVQDSSQALYITIEQIKQQILNNPKIVTWLRAHPNDPQTQRLSQLVELGENIAQTLAPQGVVREDWKQNAQFLSGINARNGFVTDQDLLNALLSWQTLLPRPAYDRMAKIFLDQGGQLWFLRTNQVGGWDSSIEPIAPTGILGQFPILSTLAGRILLSLGRPEWRDWSILILMLGLYALIALVLAWSYSFWQWVNGESFQQSWHQVWSSSLVRGNSVPSFWRGLTLLIIPVALEEFIFRVLLVPHPTDWISKQEWWLLALVSLIIYLFYKVITVCFGSKIPLKLVPVVLLLSGTLGSVCILTYGLTGSFWVIWVLHGLIELNPLERIHSRERVSYDS</sequence>
<feature type="transmembrane region" description="Helical" evidence="2">
    <location>
        <begin position="670"/>
        <end position="692"/>
    </location>
</feature>
<evidence type="ECO:0000256" key="2">
    <source>
        <dbReference type="SAM" id="Phobius"/>
    </source>
</evidence>
<dbReference type="GO" id="GO:0080120">
    <property type="term" value="P:CAAX-box protein maturation"/>
    <property type="evidence" value="ECO:0007669"/>
    <property type="project" value="UniProtKB-ARBA"/>
</dbReference>
<keyword evidence="2" id="KW-0472">Membrane</keyword>
<dbReference type="AlphaFoldDB" id="A0A1L9QX26"/>
<evidence type="ECO:0000313" key="5">
    <source>
        <dbReference type="Proteomes" id="UP000183940"/>
    </source>
</evidence>
<dbReference type="STRING" id="1925591.BI308_01415"/>
<gene>
    <name evidence="4" type="ORF">BI308_01415</name>
</gene>
<dbReference type="EMBL" id="MLAW01000002">
    <property type="protein sequence ID" value="OJJ27176.1"/>
    <property type="molecule type" value="Genomic_DNA"/>
</dbReference>
<keyword evidence="5" id="KW-1185">Reference proteome</keyword>
<reference evidence="4" key="1">
    <citation type="submission" date="2016-10" db="EMBL/GenBank/DDBJ databases">
        <title>CRISPR-Cas defence system in Roseofilum reptotaenium: evidence of a bacteriophage-cyanobacterium arms race in the coral black band disease.</title>
        <authorList>
            <person name="Buerger P."/>
            <person name="Wood-Charlson E.M."/>
            <person name="Weynberg K.D."/>
            <person name="Willis B."/>
            <person name="Van Oppen M.J."/>
        </authorList>
    </citation>
    <scope>NUCLEOTIDE SEQUENCE [LARGE SCALE GENOMIC DNA]</scope>
    <source>
        <strain evidence="4">AO1-A</strain>
    </source>
</reference>
<name>A0A1L9QX26_9CYAN</name>
<accession>A0A1L9QX26</accession>
<keyword evidence="2" id="KW-1133">Transmembrane helix</keyword>
<comment type="caution">
    <text evidence="4">The sequence shown here is derived from an EMBL/GenBank/DDBJ whole genome shotgun (WGS) entry which is preliminary data.</text>
</comment>
<feature type="transmembrane region" description="Helical" evidence="2">
    <location>
        <begin position="785"/>
        <end position="816"/>
    </location>
</feature>
<feature type="transmembrane region" description="Helical" evidence="2">
    <location>
        <begin position="721"/>
        <end position="744"/>
    </location>
</feature>
<keyword evidence="2" id="KW-0812">Transmembrane</keyword>
<feature type="region of interest" description="Disordered" evidence="1">
    <location>
        <begin position="245"/>
        <end position="272"/>
    </location>
</feature>
<evidence type="ECO:0000259" key="3">
    <source>
        <dbReference type="Pfam" id="PF02517"/>
    </source>
</evidence>
<dbReference type="Pfam" id="PF02517">
    <property type="entry name" value="Rce1-like"/>
    <property type="match status" value="1"/>
</dbReference>